<dbReference type="AlphaFoldDB" id="A0A427E5P5"/>
<dbReference type="RefSeq" id="WP_125877355.1">
    <property type="nucleotide sequence ID" value="NZ_RHQL01000004.1"/>
</dbReference>
<protein>
    <submittedName>
        <fullName evidence="2">Uncharacterized protein</fullName>
    </submittedName>
</protein>
<evidence type="ECO:0000313" key="3">
    <source>
        <dbReference type="Proteomes" id="UP000276506"/>
    </source>
</evidence>
<keyword evidence="1" id="KW-0472">Membrane</keyword>
<proteinExistence type="predicted"/>
<dbReference type="Proteomes" id="UP000276506">
    <property type="component" value="Unassembled WGS sequence"/>
</dbReference>
<evidence type="ECO:0000313" key="2">
    <source>
        <dbReference type="EMBL" id="RRV11845.1"/>
    </source>
</evidence>
<keyword evidence="1" id="KW-1133">Transmembrane helix</keyword>
<gene>
    <name evidence="2" type="ORF">EGJ28_10585</name>
</gene>
<reference evidence="2 3" key="1">
    <citation type="submission" date="2018-10" db="EMBL/GenBank/DDBJ databases">
        <title>Transmission dynamics of multidrug resistant bacteria on intensive care unit surfaces.</title>
        <authorList>
            <person name="D'Souza A.W."/>
            <person name="Potter R.F."/>
            <person name="Wallace M."/>
            <person name="Shupe A."/>
            <person name="Patel S."/>
            <person name="Sun S."/>
            <person name="Gul D."/>
            <person name="Kwon J.H."/>
            <person name="Andleeb S."/>
            <person name="Burnham C.-A.D."/>
            <person name="Dantas G."/>
        </authorList>
    </citation>
    <scope>NUCLEOTIDE SEQUENCE [LARGE SCALE GENOMIC DNA]</scope>
    <source>
        <strain evidence="2 3">PX_177</strain>
    </source>
</reference>
<feature type="transmembrane region" description="Helical" evidence="1">
    <location>
        <begin position="98"/>
        <end position="120"/>
    </location>
</feature>
<organism evidence="2 3">
    <name type="scientific">Stutzerimonas xanthomarina</name>
    <dbReference type="NCBI Taxonomy" id="271420"/>
    <lineage>
        <taxon>Bacteria</taxon>
        <taxon>Pseudomonadati</taxon>
        <taxon>Pseudomonadota</taxon>
        <taxon>Gammaproteobacteria</taxon>
        <taxon>Pseudomonadales</taxon>
        <taxon>Pseudomonadaceae</taxon>
        <taxon>Stutzerimonas</taxon>
    </lineage>
</organism>
<comment type="caution">
    <text evidence="2">The sequence shown here is derived from an EMBL/GenBank/DDBJ whole genome shotgun (WGS) entry which is preliminary data.</text>
</comment>
<keyword evidence="1" id="KW-0812">Transmembrane</keyword>
<feature type="transmembrane region" description="Helical" evidence="1">
    <location>
        <begin position="35"/>
        <end position="56"/>
    </location>
</feature>
<feature type="transmembrane region" description="Helical" evidence="1">
    <location>
        <begin position="68"/>
        <end position="92"/>
    </location>
</feature>
<evidence type="ECO:0000256" key="1">
    <source>
        <dbReference type="SAM" id="Phobius"/>
    </source>
</evidence>
<dbReference type="EMBL" id="RHQL01000004">
    <property type="protein sequence ID" value="RRV11845.1"/>
    <property type="molecule type" value="Genomic_DNA"/>
</dbReference>
<sequence>MIRFVAACLLAVFTVSLFAFSIVLIGSGEYATVKTALLIAFIAGVASAVIIAIWVVPMHMILEKYNFFRLSCYVALSVVASLAFSVFYGMWAEIKFDIALYASCLVVGVLSSIVFWYIAVCKKHK</sequence>
<name>A0A427E5P5_9GAMM</name>
<accession>A0A427E5P5</accession>